<keyword evidence="1" id="KW-0472">Membrane</keyword>
<accession>A0ABP5DNX6</accession>
<reference evidence="3" key="1">
    <citation type="journal article" date="2019" name="Int. J. Syst. Evol. Microbiol.">
        <title>The Global Catalogue of Microorganisms (GCM) 10K type strain sequencing project: providing services to taxonomists for standard genome sequencing and annotation.</title>
        <authorList>
            <consortium name="The Broad Institute Genomics Platform"/>
            <consortium name="The Broad Institute Genome Sequencing Center for Infectious Disease"/>
            <person name="Wu L."/>
            <person name="Ma J."/>
        </authorList>
    </citation>
    <scope>NUCLEOTIDE SEQUENCE [LARGE SCALE GENOMIC DNA]</scope>
    <source>
        <strain evidence="3">JCM 14902</strain>
    </source>
</reference>
<dbReference type="EMBL" id="BAAAOH010000001">
    <property type="protein sequence ID" value="GAA1983776.1"/>
    <property type="molecule type" value="Genomic_DNA"/>
</dbReference>
<evidence type="ECO:0000313" key="3">
    <source>
        <dbReference type="Proteomes" id="UP001500326"/>
    </source>
</evidence>
<name>A0ABP5DNX6_9MICO</name>
<feature type="transmembrane region" description="Helical" evidence="1">
    <location>
        <begin position="113"/>
        <end position="135"/>
    </location>
</feature>
<keyword evidence="1" id="KW-1133">Transmembrane helix</keyword>
<keyword evidence="1" id="KW-0812">Transmembrane</keyword>
<sequence>MDAWAPIDWWKLEARALHGIPELRRAMAYFAPAEAWRDLSKGVASGWGCLLTVANIASFTLPLVAAIIVLAWVFRGGVAQVGLGGALAAIAALIAGIGFATDRRDTVGVDPKVGRLLGVLHVAPSSIGAVVAIIAVVQDAALGGIGVLGFIADVVVGALHFAFYRRPADSGSARWERNFARLQKALDAMAPDERARVHSDVQHALEVLGTRGLVSDETLIRAMEVPIGLLGMTLAPREDLKPGADSGDRPGH</sequence>
<comment type="caution">
    <text evidence="2">The sequence shown here is derived from an EMBL/GenBank/DDBJ whole genome shotgun (WGS) entry which is preliminary data.</text>
</comment>
<evidence type="ECO:0000313" key="2">
    <source>
        <dbReference type="EMBL" id="GAA1983776.1"/>
    </source>
</evidence>
<organism evidence="2 3">
    <name type="scientific">Microbacterium pumilum</name>
    <dbReference type="NCBI Taxonomy" id="344165"/>
    <lineage>
        <taxon>Bacteria</taxon>
        <taxon>Bacillati</taxon>
        <taxon>Actinomycetota</taxon>
        <taxon>Actinomycetes</taxon>
        <taxon>Micrococcales</taxon>
        <taxon>Microbacteriaceae</taxon>
        <taxon>Microbacterium</taxon>
    </lineage>
</organism>
<protein>
    <submittedName>
        <fullName evidence="2">Uncharacterized protein</fullName>
    </submittedName>
</protein>
<feature type="transmembrane region" description="Helical" evidence="1">
    <location>
        <begin position="80"/>
        <end position="101"/>
    </location>
</feature>
<feature type="transmembrane region" description="Helical" evidence="1">
    <location>
        <begin position="141"/>
        <end position="164"/>
    </location>
</feature>
<dbReference type="Proteomes" id="UP001500326">
    <property type="component" value="Unassembled WGS sequence"/>
</dbReference>
<feature type="transmembrane region" description="Helical" evidence="1">
    <location>
        <begin position="47"/>
        <end position="74"/>
    </location>
</feature>
<evidence type="ECO:0000256" key="1">
    <source>
        <dbReference type="SAM" id="Phobius"/>
    </source>
</evidence>
<dbReference type="RefSeq" id="WP_344060486.1">
    <property type="nucleotide sequence ID" value="NZ_BAAAOH010000001.1"/>
</dbReference>
<keyword evidence="3" id="KW-1185">Reference proteome</keyword>
<proteinExistence type="predicted"/>
<gene>
    <name evidence="2" type="ORF">GCM10009777_17100</name>
</gene>